<keyword evidence="8" id="KW-1185">Reference proteome</keyword>
<dbReference type="InterPro" id="IPR001965">
    <property type="entry name" value="Znf_PHD"/>
</dbReference>
<gene>
    <name evidence="7" type="ORF">GBAR_LOCUS3018</name>
</gene>
<dbReference type="PROSITE" id="PS01359">
    <property type="entry name" value="ZF_PHD_1"/>
    <property type="match status" value="1"/>
</dbReference>
<dbReference type="PROSITE" id="PS50016">
    <property type="entry name" value="ZF_PHD_2"/>
    <property type="match status" value="1"/>
</dbReference>
<proteinExistence type="predicted"/>
<feature type="compositionally biased region" description="Basic and acidic residues" evidence="5">
    <location>
        <begin position="245"/>
        <end position="254"/>
    </location>
</feature>
<evidence type="ECO:0000256" key="4">
    <source>
        <dbReference type="PROSITE-ProRule" id="PRU00146"/>
    </source>
</evidence>
<feature type="region of interest" description="Disordered" evidence="5">
    <location>
        <begin position="530"/>
        <end position="698"/>
    </location>
</feature>
<feature type="region of interest" description="Disordered" evidence="5">
    <location>
        <begin position="287"/>
        <end position="513"/>
    </location>
</feature>
<feature type="compositionally biased region" description="Low complexity" evidence="5">
    <location>
        <begin position="190"/>
        <end position="211"/>
    </location>
</feature>
<protein>
    <submittedName>
        <fullName evidence="7">Transcription initiation factor TFIID subunit 3</fullName>
    </submittedName>
</protein>
<evidence type="ECO:0000313" key="8">
    <source>
        <dbReference type="Proteomes" id="UP001174909"/>
    </source>
</evidence>
<dbReference type="PANTHER" id="PTHR46452">
    <property type="entry name" value="TRANSCRIPTION INITIATION FACTOR TFIID SUBUNIT 3"/>
    <property type="match status" value="1"/>
</dbReference>
<keyword evidence="2 4" id="KW-0863">Zinc-finger</keyword>
<dbReference type="SMART" id="SM00249">
    <property type="entry name" value="PHD"/>
    <property type="match status" value="1"/>
</dbReference>
<feature type="compositionally biased region" description="Pro residues" evidence="5">
    <location>
        <begin position="39"/>
        <end position="57"/>
    </location>
</feature>
<keyword evidence="1" id="KW-0479">Metal-binding</keyword>
<dbReference type="InterPro" id="IPR019786">
    <property type="entry name" value="Zinc_finger_PHD-type_CS"/>
</dbReference>
<evidence type="ECO:0000313" key="7">
    <source>
        <dbReference type="EMBL" id="CAI8000756.1"/>
    </source>
</evidence>
<feature type="compositionally biased region" description="Polar residues" evidence="5">
    <location>
        <begin position="58"/>
        <end position="82"/>
    </location>
</feature>
<dbReference type="Proteomes" id="UP001174909">
    <property type="component" value="Unassembled WGS sequence"/>
</dbReference>
<evidence type="ECO:0000256" key="3">
    <source>
        <dbReference type="ARBA" id="ARBA00022833"/>
    </source>
</evidence>
<feature type="compositionally biased region" description="Acidic residues" evidence="5">
    <location>
        <begin position="165"/>
        <end position="175"/>
    </location>
</feature>
<feature type="compositionally biased region" description="Low complexity" evidence="5">
    <location>
        <begin position="325"/>
        <end position="335"/>
    </location>
</feature>
<dbReference type="PANTHER" id="PTHR46452:SF1">
    <property type="entry name" value="TRANSCRIPTION INITIATION FACTOR TFIID SUBUNIT 3"/>
    <property type="match status" value="1"/>
</dbReference>
<dbReference type="InterPro" id="IPR013083">
    <property type="entry name" value="Znf_RING/FYVE/PHD"/>
</dbReference>
<dbReference type="GO" id="GO:0002039">
    <property type="term" value="F:p53 binding"/>
    <property type="evidence" value="ECO:0007669"/>
    <property type="project" value="TreeGrafter"/>
</dbReference>
<feature type="compositionally biased region" description="Acidic residues" evidence="5">
    <location>
        <begin position="543"/>
        <end position="557"/>
    </location>
</feature>
<evidence type="ECO:0000256" key="2">
    <source>
        <dbReference type="ARBA" id="ARBA00022771"/>
    </source>
</evidence>
<name>A0AA35R2G0_GEOBA</name>
<reference evidence="7" key="1">
    <citation type="submission" date="2023-03" db="EMBL/GenBank/DDBJ databases">
        <authorList>
            <person name="Steffen K."/>
            <person name="Cardenas P."/>
        </authorList>
    </citation>
    <scope>NUCLEOTIDE SEQUENCE</scope>
</reference>
<dbReference type="InterPro" id="IPR011011">
    <property type="entry name" value="Znf_FYVE_PHD"/>
</dbReference>
<dbReference type="Pfam" id="PF00628">
    <property type="entry name" value="PHD"/>
    <property type="match status" value="1"/>
</dbReference>
<dbReference type="AlphaFoldDB" id="A0AA35R2G0"/>
<evidence type="ECO:0000256" key="5">
    <source>
        <dbReference type="SAM" id="MobiDB-lite"/>
    </source>
</evidence>
<dbReference type="GO" id="GO:0008270">
    <property type="term" value="F:zinc ion binding"/>
    <property type="evidence" value="ECO:0007669"/>
    <property type="project" value="UniProtKB-KW"/>
</dbReference>
<accession>A0AA35R2G0</accession>
<feature type="compositionally biased region" description="Low complexity" evidence="5">
    <location>
        <begin position="382"/>
        <end position="396"/>
    </location>
</feature>
<feature type="region of interest" description="Disordered" evidence="5">
    <location>
        <begin position="712"/>
        <end position="805"/>
    </location>
</feature>
<dbReference type="GO" id="GO:0005669">
    <property type="term" value="C:transcription factor TFIID complex"/>
    <property type="evidence" value="ECO:0007669"/>
    <property type="project" value="TreeGrafter"/>
</dbReference>
<dbReference type="Gene3D" id="3.30.40.10">
    <property type="entry name" value="Zinc/RING finger domain, C3HC4 (zinc finger)"/>
    <property type="match status" value="1"/>
</dbReference>
<dbReference type="EMBL" id="CASHTH010000417">
    <property type="protein sequence ID" value="CAI8000756.1"/>
    <property type="molecule type" value="Genomic_DNA"/>
</dbReference>
<feature type="compositionally biased region" description="Polar residues" evidence="5">
    <location>
        <begin position="787"/>
        <end position="799"/>
    </location>
</feature>
<dbReference type="InterPro" id="IPR019787">
    <property type="entry name" value="Znf_PHD-finger"/>
</dbReference>
<dbReference type="CDD" id="cd15522">
    <property type="entry name" value="PHD_TAF3"/>
    <property type="match status" value="1"/>
</dbReference>
<dbReference type="SUPFAM" id="SSF57903">
    <property type="entry name" value="FYVE/PHD zinc finger"/>
    <property type="match status" value="1"/>
</dbReference>
<feature type="domain" description="PHD-type" evidence="6">
    <location>
        <begin position="822"/>
        <end position="873"/>
    </location>
</feature>
<organism evidence="7 8">
    <name type="scientific">Geodia barretti</name>
    <name type="common">Barrett's horny sponge</name>
    <dbReference type="NCBI Taxonomy" id="519541"/>
    <lineage>
        <taxon>Eukaryota</taxon>
        <taxon>Metazoa</taxon>
        <taxon>Porifera</taxon>
        <taxon>Demospongiae</taxon>
        <taxon>Heteroscleromorpha</taxon>
        <taxon>Tetractinellida</taxon>
        <taxon>Astrophorina</taxon>
        <taxon>Geodiidae</taxon>
        <taxon>Geodia</taxon>
    </lineage>
</organism>
<feature type="compositionally biased region" description="Basic and acidic residues" evidence="5">
    <location>
        <begin position="563"/>
        <end position="579"/>
    </location>
</feature>
<feature type="region of interest" description="Disordered" evidence="5">
    <location>
        <begin position="33"/>
        <end position="92"/>
    </location>
</feature>
<feature type="compositionally biased region" description="Pro residues" evidence="5">
    <location>
        <begin position="662"/>
        <end position="675"/>
    </location>
</feature>
<feature type="compositionally biased region" description="Low complexity" evidence="5">
    <location>
        <begin position="234"/>
        <end position="244"/>
    </location>
</feature>
<feature type="region of interest" description="Disordered" evidence="5">
    <location>
        <begin position="107"/>
        <end position="267"/>
    </location>
</feature>
<dbReference type="GO" id="GO:0045944">
    <property type="term" value="P:positive regulation of transcription by RNA polymerase II"/>
    <property type="evidence" value="ECO:0007669"/>
    <property type="project" value="TreeGrafter"/>
</dbReference>
<feature type="compositionally biased region" description="Acidic residues" evidence="5">
    <location>
        <begin position="301"/>
        <end position="311"/>
    </location>
</feature>
<evidence type="ECO:0000256" key="1">
    <source>
        <dbReference type="ARBA" id="ARBA00022723"/>
    </source>
</evidence>
<evidence type="ECO:0000259" key="6">
    <source>
        <dbReference type="PROSITE" id="PS50016"/>
    </source>
</evidence>
<keyword evidence="3" id="KW-0862">Zinc</keyword>
<feature type="compositionally biased region" description="Low complexity" evidence="5">
    <location>
        <begin position="363"/>
        <end position="374"/>
    </location>
</feature>
<feature type="compositionally biased region" description="Low complexity" evidence="5">
    <location>
        <begin position="638"/>
        <end position="661"/>
    </location>
</feature>
<comment type="caution">
    <text evidence="7">The sequence shown here is derived from an EMBL/GenBank/DDBJ whole genome shotgun (WGS) entry which is preliminary data.</text>
</comment>
<sequence>MSGGGNLDPLPIISPLLPSPLAGGVRHALPLLSPLLTTPTPPNPPAKLPPIATPLPSSPQLVPTTGQTKSLGSTQPHQTSSAADIETEIESEMKISTGSVSFVHSLKEASSVESTGRSPETAVKLASVEKPQSTTATEKTDKPTYESFSPSPPRVNSPEAKGEEGESLSDEESPSPEETQSDIPVETRVTESSLYSPSTLPLTSTPAISSPQLQPVREKSAVQSGEEEDDNDNESIISSASSKASLEEPEKPEIETGFSLNQSMGEEERASLTAELVRLRSCEVADINTEGGGEGGVACILDDDEEEMDIPDIDKQLELSESDDSSSSGTSSGSEGETGRKVPEVEEEEVRIFLEPPKAAVRSSSHSLASTPSVSPSPSPIPGSTSLHSIPVSVSDPLPPPTDPYLKPSPVSFGLKDVAKSARQVPLSQHRESTGSFVVTIKTGLVPSLRERGRRGREGGGGRNRRRRKEPSSRSASLQKDSEKKQKKRFPPLQRSLQSPVASAKIKSEPHAPHSPLIICIKRSLLHQESPLVTTSDLLPQPEYDEEEEEEDDDDDVIVTHSSAERVKFKPPAIERVKTETPSSKGWYPGQGSQYSAPEGPTPGQGVWRRELDISEMGLVAPPPPVLSQETQHVRIIPQPSSSSSSGDSDSTDSESSSPSPLSHPPAPSPAPSPWQRPIRSEDEESTSSGATVGSGGLKLKLKISKAFLQSMPILGKQSPGKPDKKHRKKGAAATDSMATTSRGGREGQSRKRGRSNKNPQKAGKKGGSNIPQIKLPKLELSALPGATSSSSWKQTTPRSGRAGLFPPLKLPGVAVSPGGEVWYCPHCSKPDDGSPMIGCDGSCEGWYHWYCIGITQAPPENERWFCPSCARKNKKKSRKRRN</sequence>